<dbReference type="GO" id="GO:0003755">
    <property type="term" value="F:peptidyl-prolyl cis-trans isomerase activity"/>
    <property type="evidence" value="ECO:0007669"/>
    <property type="project" value="UniProtKB-KW"/>
</dbReference>
<evidence type="ECO:0000256" key="2">
    <source>
        <dbReference type="ARBA" id="ARBA00013194"/>
    </source>
</evidence>
<dbReference type="InterPro" id="IPR027304">
    <property type="entry name" value="Trigger_fact/SurA_dom_sf"/>
</dbReference>
<accession>A0A975B711</accession>
<keyword evidence="8" id="KW-0472">Membrane</keyword>
<keyword evidence="4 6" id="KW-0697">Rotamase</keyword>
<gene>
    <name evidence="10" type="ORF">dnl_23030</name>
</gene>
<evidence type="ECO:0000313" key="11">
    <source>
        <dbReference type="Proteomes" id="UP000663720"/>
    </source>
</evidence>
<evidence type="ECO:0000256" key="4">
    <source>
        <dbReference type="ARBA" id="ARBA00023110"/>
    </source>
</evidence>
<sequence>MKKPIKPLYFIIIIIVITAAIFTALSLLRKPPKDQDSRDPELIARVGPNEIRIKQFKQEIEYRKNRGKIDKQALLEEMIEYETLLVKALEAGLDKDPEIVRAYRNSLVGKYKSLNLTPMIENIKISDIEIEKYYNAHRETYTRPEKARLAVLYMKTHSTMSEEKIKSIREKMSEAKEKVLELSGEKGFGKLAISFSEDQTSRYKGGDLGWLSKGRNYRWDEKVIQAGFALENIGDVSDIIDTDKGLYLVKLMDKRDAEITPLEKVNARIKHELLLEKRRQTETNFKQNVRTSVPVKKYSYVLETIQIPDSSGNEKVPALP</sequence>
<dbReference type="Proteomes" id="UP000663720">
    <property type="component" value="Chromosome"/>
</dbReference>
<dbReference type="Gene3D" id="1.10.4030.10">
    <property type="entry name" value="Porin chaperone SurA, peptide-binding domain"/>
    <property type="match status" value="1"/>
</dbReference>
<dbReference type="InterPro" id="IPR000297">
    <property type="entry name" value="PPIase_PpiC"/>
</dbReference>
<evidence type="ECO:0000256" key="3">
    <source>
        <dbReference type="ARBA" id="ARBA00022729"/>
    </source>
</evidence>
<dbReference type="EC" id="5.2.1.8" evidence="2"/>
<evidence type="ECO:0000256" key="1">
    <source>
        <dbReference type="ARBA" id="ARBA00000971"/>
    </source>
</evidence>
<evidence type="ECO:0000313" key="10">
    <source>
        <dbReference type="EMBL" id="QTA80017.1"/>
    </source>
</evidence>
<dbReference type="Gene3D" id="3.10.50.40">
    <property type="match status" value="1"/>
</dbReference>
<dbReference type="KEGG" id="dli:dnl_23030"/>
<evidence type="ECO:0000259" key="9">
    <source>
        <dbReference type="PROSITE" id="PS50198"/>
    </source>
</evidence>
<dbReference type="PROSITE" id="PS50198">
    <property type="entry name" value="PPIC_PPIASE_2"/>
    <property type="match status" value="1"/>
</dbReference>
<dbReference type="SUPFAM" id="SSF109998">
    <property type="entry name" value="Triger factor/SurA peptide-binding domain-like"/>
    <property type="match status" value="1"/>
</dbReference>
<dbReference type="RefSeq" id="WP_207691698.1">
    <property type="nucleotide sequence ID" value="NZ_CP061799.1"/>
</dbReference>
<dbReference type="AlphaFoldDB" id="A0A975B711"/>
<reference evidence="10" key="1">
    <citation type="journal article" date="2021" name="Microb. Physiol.">
        <title>Proteogenomic Insights into the Physiology of Marine, Sulfate-Reducing, Filamentous Desulfonema limicola and Desulfonema magnum.</title>
        <authorList>
            <person name="Schnaars V."/>
            <person name="Wohlbrand L."/>
            <person name="Scheve S."/>
            <person name="Hinrichs C."/>
            <person name="Reinhardt R."/>
            <person name="Rabus R."/>
        </authorList>
    </citation>
    <scope>NUCLEOTIDE SEQUENCE</scope>
    <source>
        <strain evidence="10">5ac10</strain>
    </source>
</reference>
<dbReference type="InterPro" id="IPR050245">
    <property type="entry name" value="PrsA_foldase"/>
</dbReference>
<dbReference type="PANTHER" id="PTHR47245:SF1">
    <property type="entry name" value="FOLDASE PROTEIN PRSA"/>
    <property type="match status" value="1"/>
</dbReference>
<feature type="transmembrane region" description="Helical" evidence="8">
    <location>
        <begin position="7"/>
        <end position="28"/>
    </location>
</feature>
<keyword evidence="8" id="KW-1133">Transmembrane helix</keyword>
<keyword evidence="8" id="KW-0812">Transmembrane</keyword>
<evidence type="ECO:0000256" key="5">
    <source>
        <dbReference type="ARBA" id="ARBA00023235"/>
    </source>
</evidence>
<name>A0A975B711_9BACT</name>
<keyword evidence="7" id="KW-0175">Coiled coil</keyword>
<dbReference type="InterPro" id="IPR046357">
    <property type="entry name" value="PPIase_dom_sf"/>
</dbReference>
<organism evidence="10 11">
    <name type="scientific">Desulfonema limicola</name>
    <dbReference type="NCBI Taxonomy" id="45656"/>
    <lineage>
        <taxon>Bacteria</taxon>
        <taxon>Pseudomonadati</taxon>
        <taxon>Thermodesulfobacteriota</taxon>
        <taxon>Desulfobacteria</taxon>
        <taxon>Desulfobacterales</taxon>
        <taxon>Desulfococcaceae</taxon>
        <taxon>Desulfonema</taxon>
    </lineage>
</organism>
<comment type="catalytic activity">
    <reaction evidence="1">
        <text>[protein]-peptidylproline (omega=180) = [protein]-peptidylproline (omega=0)</text>
        <dbReference type="Rhea" id="RHEA:16237"/>
        <dbReference type="Rhea" id="RHEA-COMP:10747"/>
        <dbReference type="Rhea" id="RHEA-COMP:10748"/>
        <dbReference type="ChEBI" id="CHEBI:83833"/>
        <dbReference type="ChEBI" id="CHEBI:83834"/>
        <dbReference type="EC" id="5.2.1.8"/>
    </reaction>
</comment>
<dbReference type="SUPFAM" id="SSF54534">
    <property type="entry name" value="FKBP-like"/>
    <property type="match status" value="1"/>
</dbReference>
<feature type="domain" description="PpiC" evidence="9">
    <location>
        <begin position="144"/>
        <end position="253"/>
    </location>
</feature>
<feature type="coiled-coil region" evidence="7">
    <location>
        <begin position="158"/>
        <end position="185"/>
    </location>
</feature>
<keyword evidence="11" id="KW-1185">Reference proteome</keyword>
<evidence type="ECO:0000256" key="6">
    <source>
        <dbReference type="PROSITE-ProRule" id="PRU00278"/>
    </source>
</evidence>
<dbReference type="Pfam" id="PF13616">
    <property type="entry name" value="Rotamase_3"/>
    <property type="match status" value="1"/>
</dbReference>
<evidence type="ECO:0000256" key="8">
    <source>
        <dbReference type="SAM" id="Phobius"/>
    </source>
</evidence>
<dbReference type="InterPro" id="IPR023058">
    <property type="entry name" value="PPIase_PpiC_CS"/>
</dbReference>
<dbReference type="PROSITE" id="PS01096">
    <property type="entry name" value="PPIC_PPIASE_1"/>
    <property type="match status" value="1"/>
</dbReference>
<protein>
    <recommendedName>
        <fullName evidence="2">peptidylprolyl isomerase</fullName>
        <ecNumber evidence="2">5.2.1.8</ecNumber>
    </recommendedName>
</protein>
<keyword evidence="3" id="KW-0732">Signal</keyword>
<dbReference type="EMBL" id="CP061799">
    <property type="protein sequence ID" value="QTA80017.1"/>
    <property type="molecule type" value="Genomic_DNA"/>
</dbReference>
<proteinExistence type="predicted"/>
<evidence type="ECO:0000256" key="7">
    <source>
        <dbReference type="SAM" id="Coils"/>
    </source>
</evidence>
<dbReference type="PANTHER" id="PTHR47245">
    <property type="entry name" value="PEPTIDYLPROLYL ISOMERASE"/>
    <property type="match status" value="1"/>
</dbReference>
<keyword evidence="5 6" id="KW-0413">Isomerase</keyword>